<protein>
    <recommendedName>
        <fullName evidence="4">DUF3558 domain-containing protein</fullName>
    </recommendedName>
</protein>
<comment type="caution">
    <text evidence="2">The sequence shown here is derived from an EMBL/GenBank/DDBJ whole genome shotgun (WGS) entry which is preliminary data.</text>
</comment>
<dbReference type="EMBL" id="BAABKO010000001">
    <property type="protein sequence ID" value="GAA4767425.1"/>
    <property type="molecule type" value="Genomic_DNA"/>
</dbReference>
<accession>A0ABP8ZWL2</accession>
<evidence type="ECO:0008006" key="4">
    <source>
        <dbReference type="Google" id="ProtNLM"/>
    </source>
</evidence>
<feature type="chain" id="PRO_5045204926" description="DUF3558 domain-containing protein" evidence="1">
    <location>
        <begin position="25"/>
        <end position="154"/>
    </location>
</feature>
<organism evidence="2 3">
    <name type="scientific">Microbacterium gilvum</name>
    <dbReference type="NCBI Taxonomy" id="1336204"/>
    <lineage>
        <taxon>Bacteria</taxon>
        <taxon>Bacillati</taxon>
        <taxon>Actinomycetota</taxon>
        <taxon>Actinomycetes</taxon>
        <taxon>Micrococcales</taxon>
        <taxon>Microbacteriaceae</taxon>
        <taxon>Microbacterium</taxon>
    </lineage>
</organism>
<evidence type="ECO:0000256" key="1">
    <source>
        <dbReference type="SAM" id="SignalP"/>
    </source>
</evidence>
<evidence type="ECO:0000313" key="3">
    <source>
        <dbReference type="Proteomes" id="UP001501645"/>
    </source>
</evidence>
<dbReference type="Proteomes" id="UP001501645">
    <property type="component" value="Unassembled WGS sequence"/>
</dbReference>
<feature type="signal peptide" evidence="1">
    <location>
        <begin position="1"/>
        <end position="24"/>
    </location>
</feature>
<gene>
    <name evidence="2" type="ORF">GCM10023351_08540</name>
</gene>
<evidence type="ECO:0000313" key="2">
    <source>
        <dbReference type="EMBL" id="GAA4767425.1"/>
    </source>
</evidence>
<reference evidence="3" key="1">
    <citation type="journal article" date="2019" name="Int. J. Syst. Evol. Microbiol.">
        <title>The Global Catalogue of Microorganisms (GCM) 10K type strain sequencing project: providing services to taxonomists for standard genome sequencing and annotation.</title>
        <authorList>
            <consortium name="The Broad Institute Genomics Platform"/>
            <consortium name="The Broad Institute Genome Sequencing Center for Infectious Disease"/>
            <person name="Wu L."/>
            <person name="Ma J."/>
        </authorList>
    </citation>
    <scope>NUCLEOTIDE SEQUENCE [LARGE SCALE GENOMIC DNA]</scope>
    <source>
        <strain evidence="3">JCM 18537</strain>
    </source>
</reference>
<keyword evidence="1" id="KW-0732">Signal</keyword>
<name>A0ABP8ZWL2_9MICO</name>
<keyword evidence="3" id="KW-1185">Reference proteome</keyword>
<dbReference type="RefSeq" id="WP_345436286.1">
    <property type="nucleotide sequence ID" value="NZ_BAABKO010000001.1"/>
</dbReference>
<dbReference type="PROSITE" id="PS51257">
    <property type="entry name" value="PROKAR_LIPOPROTEIN"/>
    <property type="match status" value="1"/>
</dbReference>
<proteinExistence type="predicted"/>
<sequence length="154" mass="15953">MSIAIRPLPAVIAAAMIGALTGCAAPDPQPTADAVAPCPEELGDRIADDLDAVGEAPAVIGEELGLPDHRLPHCAFVAGETTWAFYPQEGGAMVDELAALAEQAGFAVDAPPPAFSAHRGDELVAIEEQAFDDAGRPYDDLFDGADYVLVVLSR</sequence>